<keyword evidence="3" id="KW-1185">Reference proteome</keyword>
<dbReference type="EMBL" id="ML978277">
    <property type="protein sequence ID" value="KAF2025012.1"/>
    <property type="molecule type" value="Genomic_DNA"/>
</dbReference>
<accession>A0A9P4H0W2</accession>
<comment type="caution">
    <text evidence="2">The sequence shown here is derived from an EMBL/GenBank/DDBJ whole genome shotgun (WGS) entry which is preliminary data.</text>
</comment>
<gene>
    <name evidence="2" type="ORF">EK21DRAFT_117208</name>
</gene>
<feature type="transmembrane region" description="Helical" evidence="1">
    <location>
        <begin position="12"/>
        <end position="34"/>
    </location>
</feature>
<dbReference type="OrthoDB" id="6132182at2759"/>
<dbReference type="AlphaFoldDB" id="A0A9P4H0W2"/>
<keyword evidence="1" id="KW-0812">Transmembrane</keyword>
<keyword evidence="1" id="KW-1133">Transmembrane helix</keyword>
<proteinExistence type="predicted"/>
<protein>
    <submittedName>
        <fullName evidence="2">Uncharacterized protein</fullName>
    </submittedName>
</protein>
<evidence type="ECO:0000313" key="2">
    <source>
        <dbReference type="EMBL" id="KAF2025012.1"/>
    </source>
</evidence>
<sequence>MKDDNEARSFTTGAMMTIGWAFFSFYPITVFPILEAPQWTKGYTVNIERTKKFDINTNASEESLKDPDTVQVEVLDEKGTKETRV</sequence>
<name>A0A9P4H0W2_9PLEO</name>
<evidence type="ECO:0000256" key="1">
    <source>
        <dbReference type="SAM" id="Phobius"/>
    </source>
</evidence>
<keyword evidence="1" id="KW-0472">Membrane</keyword>
<reference evidence="2" key="1">
    <citation type="journal article" date="2020" name="Stud. Mycol.">
        <title>101 Dothideomycetes genomes: a test case for predicting lifestyles and emergence of pathogens.</title>
        <authorList>
            <person name="Haridas S."/>
            <person name="Albert R."/>
            <person name="Binder M."/>
            <person name="Bloem J."/>
            <person name="Labutti K."/>
            <person name="Salamov A."/>
            <person name="Andreopoulos B."/>
            <person name="Baker S."/>
            <person name="Barry K."/>
            <person name="Bills G."/>
            <person name="Bluhm B."/>
            <person name="Cannon C."/>
            <person name="Castanera R."/>
            <person name="Culley D."/>
            <person name="Daum C."/>
            <person name="Ezra D."/>
            <person name="Gonzalez J."/>
            <person name="Henrissat B."/>
            <person name="Kuo A."/>
            <person name="Liang C."/>
            <person name="Lipzen A."/>
            <person name="Lutzoni F."/>
            <person name="Magnuson J."/>
            <person name="Mondo S."/>
            <person name="Nolan M."/>
            <person name="Ohm R."/>
            <person name="Pangilinan J."/>
            <person name="Park H.-J."/>
            <person name="Ramirez L."/>
            <person name="Alfaro M."/>
            <person name="Sun H."/>
            <person name="Tritt A."/>
            <person name="Yoshinaga Y."/>
            <person name="Zwiers L.-H."/>
            <person name="Turgeon B."/>
            <person name="Goodwin S."/>
            <person name="Spatafora J."/>
            <person name="Crous P."/>
            <person name="Grigoriev I."/>
        </authorList>
    </citation>
    <scope>NUCLEOTIDE SEQUENCE</scope>
    <source>
        <strain evidence="2">CBS 110217</strain>
    </source>
</reference>
<evidence type="ECO:0000313" key="3">
    <source>
        <dbReference type="Proteomes" id="UP000799777"/>
    </source>
</evidence>
<organism evidence="2 3">
    <name type="scientific">Setomelanomma holmii</name>
    <dbReference type="NCBI Taxonomy" id="210430"/>
    <lineage>
        <taxon>Eukaryota</taxon>
        <taxon>Fungi</taxon>
        <taxon>Dikarya</taxon>
        <taxon>Ascomycota</taxon>
        <taxon>Pezizomycotina</taxon>
        <taxon>Dothideomycetes</taxon>
        <taxon>Pleosporomycetidae</taxon>
        <taxon>Pleosporales</taxon>
        <taxon>Pleosporineae</taxon>
        <taxon>Phaeosphaeriaceae</taxon>
        <taxon>Setomelanomma</taxon>
    </lineage>
</organism>
<dbReference type="Proteomes" id="UP000799777">
    <property type="component" value="Unassembled WGS sequence"/>
</dbReference>